<accession>A0A9J5Z9B6</accession>
<name>A0A9J5Z9B6_SOLCO</name>
<comment type="caution">
    <text evidence="1">The sequence shown here is derived from an EMBL/GenBank/DDBJ whole genome shotgun (WGS) entry which is preliminary data.</text>
</comment>
<gene>
    <name evidence="1" type="ORF">H5410_019784</name>
</gene>
<protein>
    <submittedName>
        <fullName evidence="1">Uncharacterized protein</fullName>
    </submittedName>
</protein>
<keyword evidence="2" id="KW-1185">Reference proteome</keyword>
<organism evidence="1 2">
    <name type="scientific">Solanum commersonii</name>
    <name type="common">Commerson's wild potato</name>
    <name type="synonym">Commerson's nightshade</name>
    <dbReference type="NCBI Taxonomy" id="4109"/>
    <lineage>
        <taxon>Eukaryota</taxon>
        <taxon>Viridiplantae</taxon>
        <taxon>Streptophyta</taxon>
        <taxon>Embryophyta</taxon>
        <taxon>Tracheophyta</taxon>
        <taxon>Spermatophyta</taxon>
        <taxon>Magnoliopsida</taxon>
        <taxon>eudicotyledons</taxon>
        <taxon>Gunneridae</taxon>
        <taxon>Pentapetalae</taxon>
        <taxon>asterids</taxon>
        <taxon>lamiids</taxon>
        <taxon>Solanales</taxon>
        <taxon>Solanaceae</taxon>
        <taxon>Solanoideae</taxon>
        <taxon>Solaneae</taxon>
        <taxon>Solanum</taxon>
    </lineage>
</organism>
<dbReference type="Proteomes" id="UP000824120">
    <property type="component" value="Chromosome 4"/>
</dbReference>
<dbReference type="AlphaFoldDB" id="A0A9J5Z9B6"/>
<sequence>MSFNSHLDMRHKDKYSWDDRVHRYLISNFLGFHVSFFITHCEPEEGNCDSSHFHGSTAAKELTPIVQKHFCFSSSQASALLIKPPMITECKKPLTSISTDDDRGLNDIIEEARVEYLES</sequence>
<proteinExistence type="predicted"/>
<dbReference type="OrthoDB" id="1313336at2759"/>
<evidence type="ECO:0000313" key="2">
    <source>
        <dbReference type="Proteomes" id="UP000824120"/>
    </source>
</evidence>
<evidence type="ECO:0000313" key="1">
    <source>
        <dbReference type="EMBL" id="KAG5608503.1"/>
    </source>
</evidence>
<reference evidence="1 2" key="1">
    <citation type="submission" date="2020-09" db="EMBL/GenBank/DDBJ databases">
        <title>De no assembly of potato wild relative species, Solanum commersonii.</title>
        <authorList>
            <person name="Cho K."/>
        </authorList>
    </citation>
    <scope>NUCLEOTIDE SEQUENCE [LARGE SCALE GENOMIC DNA]</scope>
    <source>
        <strain evidence="1">LZ3.2</strain>
        <tissue evidence="1">Leaf</tissue>
    </source>
</reference>
<dbReference type="EMBL" id="JACXVP010000004">
    <property type="protein sequence ID" value="KAG5608503.1"/>
    <property type="molecule type" value="Genomic_DNA"/>
</dbReference>